<evidence type="ECO:0000313" key="2">
    <source>
        <dbReference type="Proteomes" id="UP000548582"/>
    </source>
</evidence>
<reference evidence="1 2" key="1">
    <citation type="submission" date="2020-03" db="EMBL/GenBank/DDBJ databases">
        <authorList>
            <person name="Sun Q."/>
        </authorList>
    </citation>
    <scope>NUCLEOTIDE SEQUENCE [LARGE SCALE GENOMIC DNA]</scope>
    <source>
        <strain evidence="1 2">JC162</strain>
    </source>
</reference>
<gene>
    <name evidence="1" type="ORF">GWK16_24235</name>
</gene>
<accession>A0A848ELY8</accession>
<dbReference type="Gene3D" id="3.40.50.1820">
    <property type="entry name" value="alpha/beta hydrolase"/>
    <property type="match status" value="1"/>
</dbReference>
<dbReference type="AlphaFoldDB" id="A0A848ELY8"/>
<proteinExistence type="predicted"/>
<sequence>MILAGQRVLLVYGLMGELVAAFHPFGLDYMHPLRDWLAGQGADVSVVPLRTAESVSANAARLRAVLLDDPRPALIVAHSKGGLETLAALIDPAAQARCLGLLAMQSPFFGSPVADAVLAARPMEAAAGGLARLLRIGSGDGLRDLTTGARRLWMAAASAGVSRLLAALPVVCLATALDDGHARGRERLHLAAAQWMEKRGHGPNDGLVPVSSALIPGARHLILPGSHIATVSGGPGRDPVGLMRAGLDLLVSPAIPPAA</sequence>
<dbReference type="SUPFAM" id="SSF53474">
    <property type="entry name" value="alpha/beta-Hydrolases"/>
    <property type="match status" value="1"/>
</dbReference>
<dbReference type="RefSeq" id="WP_170056555.1">
    <property type="nucleotide sequence ID" value="NZ_JABBKX010000015.1"/>
</dbReference>
<keyword evidence="2" id="KW-1185">Reference proteome</keyword>
<protein>
    <recommendedName>
        <fullName evidence="3">Alpha/beta hydrolase</fullName>
    </recommendedName>
</protein>
<evidence type="ECO:0000313" key="1">
    <source>
        <dbReference type="EMBL" id="NMJ44377.1"/>
    </source>
</evidence>
<dbReference type="Proteomes" id="UP000548582">
    <property type="component" value="Unassembled WGS sequence"/>
</dbReference>
<name>A0A848ELY8_9PROT</name>
<dbReference type="EMBL" id="JABBKX010000015">
    <property type="protein sequence ID" value="NMJ44377.1"/>
    <property type="molecule type" value="Genomic_DNA"/>
</dbReference>
<evidence type="ECO:0008006" key="3">
    <source>
        <dbReference type="Google" id="ProtNLM"/>
    </source>
</evidence>
<dbReference type="InterPro" id="IPR029058">
    <property type="entry name" value="AB_hydrolase_fold"/>
</dbReference>
<organism evidence="1 2">
    <name type="scientific">Neoroseomonas marina</name>
    <dbReference type="NCBI Taxonomy" id="1232220"/>
    <lineage>
        <taxon>Bacteria</taxon>
        <taxon>Pseudomonadati</taxon>
        <taxon>Pseudomonadota</taxon>
        <taxon>Alphaproteobacteria</taxon>
        <taxon>Acetobacterales</taxon>
        <taxon>Acetobacteraceae</taxon>
        <taxon>Neoroseomonas</taxon>
    </lineage>
</organism>
<comment type="caution">
    <text evidence="1">The sequence shown here is derived from an EMBL/GenBank/DDBJ whole genome shotgun (WGS) entry which is preliminary data.</text>
</comment>